<accession>A0A0F9IDH3</accession>
<protein>
    <submittedName>
        <fullName evidence="1">Uncharacterized protein</fullName>
    </submittedName>
</protein>
<evidence type="ECO:0000313" key="1">
    <source>
        <dbReference type="EMBL" id="KKM17819.1"/>
    </source>
</evidence>
<dbReference type="AlphaFoldDB" id="A0A0F9IDH3"/>
<comment type="caution">
    <text evidence="1">The sequence shown here is derived from an EMBL/GenBank/DDBJ whole genome shotgun (WGS) entry which is preliminary data.</text>
</comment>
<reference evidence="1" key="1">
    <citation type="journal article" date="2015" name="Nature">
        <title>Complex archaea that bridge the gap between prokaryotes and eukaryotes.</title>
        <authorList>
            <person name="Spang A."/>
            <person name="Saw J.H."/>
            <person name="Jorgensen S.L."/>
            <person name="Zaremba-Niedzwiedzka K."/>
            <person name="Martijn J."/>
            <person name="Lind A.E."/>
            <person name="van Eijk R."/>
            <person name="Schleper C."/>
            <person name="Guy L."/>
            <person name="Ettema T.J."/>
        </authorList>
    </citation>
    <scope>NUCLEOTIDE SEQUENCE</scope>
</reference>
<organism evidence="1">
    <name type="scientific">marine sediment metagenome</name>
    <dbReference type="NCBI Taxonomy" id="412755"/>
    <lineage>
        <taxon>unclassified sequences</taxon>
        <taxon>metagenomes</taxon>
        <taxon>ecological metagenomes</taxon>
    </lineage>
</organism>
<sequence length="47" mass="5359">MNVYLPREYMVRTFVTRVVRPYLWAVTWDVTCSCGVCDRCGSVPASA</sequence>
<dbReference type="EMBL" id="LAZR01014362">
    <property type="protein sequence ID" value="KKM17819.1"/>
    <property type="molecule type" value="Genomic_DNA"/>
</dbReference>
<name>A0A0F9IDH3_9ZZZZ</name>
<gene>
    <name evidence="1" type="ORF">LCGC14_1671890</name>
</gene>
<proteinExistence type="predicted"/>